<evidence type="ECO:0000313" key="3">
    <source>
        <dbReference type="Proteomes" id="UP000252733"/>
    </source>
</evidence>
<dbReference type="GO" id="GO:0016491">
    <property type="term" value="F:oxidoreductase activity"/>
    <property type="evidence" value="ECO:0007669"/>
    <property type="project" value="InterPro"/>
</dbReference>
<dbReference type="InterPro" id="IPR000415">
    <property type="entry name" value="Nitroreductase-like"/>
</dbReference>
<evidence type="ECO:0000313" key="2">
    <source>
        <dbReference type="EMBL" id="RCW26108.1"/>
    </source>
</evidence>
<name>A0A368UJ35_9BACT</name>
<comment type="caution">
    <text evidence="2">The sequence shown here is derived from an EMBL/GenBank/DDBJ whole genome shotgun (WGS) entry which is preliminary data.</text>
</comment>
<keyword evidence="3" id="KW-1185">Reference proteome</keyword>
<protein>
    <submittedName>
        <fullName evidence="2">SagB-type dehydrogenase family enzyme</fullName>
    </submittedName>
</protein>
<dbReference type="SUPFAM" id="SSF55469">
    <property type="entry name" value="FMN-dependent nitroreductase-like"/>
    <property type="match status" value="1"/>
</dbReference>
<dbReference type="Pfam" id="PF00881">
    <property type="entry name" value="Nitroreductase"/>
    <property type="match status" value="1"/>
</dbReference>
<organism evidence="2 3">
    <name type="scientific">Marinilabilia salmonicolor</name>
    <dbReference type="NCBI Taxonomy" id="989"/>
    <lineage>
        <taxon>Bacteria</taxon>
        <taxon>Pseudomonadati</taxon>
        <taxon>Bacteroidota</taxon>
        <taxon>Bacteroidia</taxon>
        <taxon>Marinilabiliales</taxon>
        <taxon>Marinilabiliaceae</taxon>
        <taxon>Marinilabilia</taxon>
    </lineage>
</organism>
<dbReference type="EMBL" id="QPIZ01000040">
    <property type="protein sequence ID" value="RCW26108.1"/>
    <property type="molecule type" value="Genomic_DNA"/>
</dbReference>
<evidence type="ECO:0000259" key="1">
    <source>
        <dbReference type="Pfam" id="PF00881"/>
    </source>
</evidence>
<dbReference type="InterPro" id="IPR020051">
    <property type="entry name" value="SagB-type_dehydrogenase"/>
</dbReference>
<dbReference type="PANTHER" id="PTHR43745:SF2">
    <property type="entry name" value="NITROREDUCTASE MJ1384-RELATED"/>
    <property type="match status" value="1"/>
</dbReference>
<reference evidence="2 3" key="1">
    <citation type="submission" date="2018-07" db="EMBL/GenBank/DDBJ databases">
        <title>Freshwater and sediment microbial communities from various areas in North America, analyzing microbe dynamics in response to fracking.</title>
        <authorList>
            <person name="Lamendella R."/>
        </authorList>
    </citation>
    <scope>NUCLEOTIDE SEQUENCE [LARGE SCALE GENOMIC DNA]</scope>
    <source>
        <strain evidence="2 3">160A</strain>
    </source>
</reference>
<gene>
    <name evidence="2" type="ORF">DFO77_1403</name>
</gene>
<proteinExistence type="predicted"/>
<dbReference type="AlphaFoldDB" id="A0A368UJ35"/>
<dbReference type="InterPro" id="IPR029479">
    <property type="entry name" value="Nitroreductase"/>
</dbReference>
<dbReference type="PANTHER" id="PTHR43745">
    <property type="entry name" value="NITROREDUCTASE MJ1384-RELATED"/>
    <property type="match status" value="1"/>
</dbReference>
<dbReference type="CDD" id="cd02142">
    <property type="entry name" value="McbC_SagB-like_oxidoreductase"/>
    <property type="match status" value="1"/>
</dbReference>
<sequence length="300" mass="34487">MLHFNLERTMKTRAIKNPKTLISHIEGSLQNPENIGNLCALLYHENSKQSRFSLFKQGEEIGKFSNPYILERAAQPYKCFPTTKFFSMQEYKGMNKHTKDIFNVIKSRRSGRDYEKYSISLNELYQILYYSYGINNEIPIKGGEGVWSYRTVPSGGALYPLELYLYLNYSALPKGIYHYRPDKNNIELINENDHLPELRKIIFAEPMVNLPNCSCIIFISSVFQRTLMKYGERGYRFILQEVGFVSQNLSLICEAIGLSSCIIGSFFDDNINNLIKADGILESIQSVIVIGKKSENETES</sequence>
<feature type="domain" description="Nitroreductase" evidence="1">
    <location>
        <begin position="105"/>
        <end position="292"/>
    </location>
</feature>
<dbReference type="Gene3D" id="3.40.109.10">
    <property type="entry name" value="NADH Oxidase"/>
    <property type="match status" value="1"/>
</dbReference>
<dbReference type="InterPro" id="IPR052544">
    <property type="entry name" value="Bacteriocin_Proc_Enz"/>
</dbReference>
<dbReference type="NCBIfam" id="TIGR03605">
    <property type="entry name" value="antibiot_sagB"/>
    <property type="match status" value="1"/>
</dbReference>
<dbReference type="Proteomes" id="UP000252733">
    <property type="component" value="Unassembled WGS sequence"/>
</dbReference>
<accession>A0A368UJ35</accession>